<keyword evidence="3 7" id="KW-1133">Transmembrane helix</keyword>
<dbReference type="PANTHER" id="PTHR46726">
    <property type="entry name" value="TWO PORE CHANNEL 3"/>
    <property type="match status" value="1"/>
</dbReference>
<feature type="domain" description="Ion transport" evidence="8">
    <location>
        <begin position="208"/>
        <end position="453"/>
    </location>
</feature>
<gene>
    <name evidence="9" type="ORF">PCOR1329_LOCUS74192</name>
</gene>
<dbReference type="SUPFAM" id="SSF81324">
    <property type="entry name" value="Voltage-gated potassium channels"/>
    <property type="match status" value="1"/>
</dbReference>
<dbReference type="Pfam" id="PF00520">
    <property type="entry name" value="Ion_trans"/>
    <property type="match status" value="1"/>
</dbReference>
<accession>A0ABN9XC91</accession>
<evidence type="ECO:0000256" key="5">
    <source>
        <dbReference type="SAM" id="Coils"/>
    </source>
</evidence>
<reference evidence="9" key="1">
    <citation type="submission" date="2023-10" db="EMBL/GenBank/DDBJ databases">
        <authorList>
            <person name="Chen Y."/>
            <person name="Shah S."/>
            <person name="Dougan E. K."/>
            <person name="Thang M."/>
            <person name="Chan C."/>
        </authorList>
    </citation>
    <scope>NUCLEOTIDE SEQUENCE [LARGE SCALE GENOMIC DNA]</scope>
</reference>
<sequence>MDESSGIGGFAIGGIRGLPFEIETLFQRSDEEEVDLKNDDNFDGLMMRTRQAHQLEIRCLQCEVQSLRKRLAAASRDRNARVDALAKRADLPVDPELVYMVIEEPFPGQKEASTDAPSHVADRASAGLSESPSGRPGPQRGHEGGGKPAQQEGAMRGGQTRRASAPLSANVKRQVTWADSLVHSVKYQRHVVESLRTRSALTRLIQHPGFEVLVASVIVLNGAVMAAEAQYQGFNLAVWTGHDAAGRASSEVWPHGAAVFLACEWIFGVFFLVEIIIRIAAERLQFLRDYWNCLDLLVVALWTASRFEIGPSVNVQMLRLARLSRLGRLVRLVRYLNSSRFDSLYVMVTSLQGAVAVLAWSFTLLLILHMILALAVNQALHIWYFDEGKAEEQAEVFEYFGSFTRSLLTMFEFTLANWIVPARVLMDQVHESLFIYSILHKMVLGFAIIGVVNGIFIQETFKVAAMDDAIMVIGVAPNTLMLCVRRPHRARRARRNIVLYKLSGGRFVAIPFWKRSTRSCLHCMVRVGRTPAGRTHSTSMSFCVPGEADDQKTDGPHREDEEPLRHGRHEQRLRD</sequence>
<feature type="coiled-coil region" evidence="5">
    <location>
        <begin position="50"/>
        <end position="77"/>
    </location>
</feature>
<feature type="region of interest" description="Disordered" evidence="6">
    <location>
        <begin position="108"/>
        <end position="169"/>
    </location>
</feature>
<dbReference type="EMBL" id="CAUYUJ010020041">
    <property type="protein sequence ID" value="CAK0895448.1"/>
    <property type="molecule type" value="Genomic_DNA"/>
</dbReference>
<dbReference type="InterPro" id="IPR005821">
    <property type="entry name" value="Ion_trans_dom"/>
</dbReference>
<keyword evidence="2 7" id="KW-0812">Transmembrane</keyword>
<feature type="transmembrane region" description="Helical" evidence="7">
    <location>
        <begin position="433"/>
        <end position="457"/>
    </location>
</feature>
<evidence type="ECO:0000256" key="6">
    <source>
        <dbReference type="SAM" id="MobiDB-lite"/>
    </source>
</evidence>
<dbReference type="Proteomes" id="UP001189429">
    <property type="component" value="Unassembled WGS sequence"/>
</dbReference>
<feature type="transmembrane region" description="Helical" evidence="7">
    <location>
        <begin position="257"/>
        <end position="281"/>
    </location>
</feature>
<evidence type="ECO:0000313" key="10">
    <source>
        <dbReference type="Proteomes" id="UP001189429"/>
    </source>
</evidence>
<proteinExistence type="predicted"/>
<evidence type="ECO:0000313" key="9">
    <source>
        <dbReference type="EMBL" id="CAK0895448.1"/>
    </source>
</evidence>
<dbReference type="PANTHER" id="PTHR46726:SF1">
    <property type="entry name" value="TWO-PORE CALCIUM CHANNEL 3"/>
    <property type="match status" value="1"/>
</dbReference>
<evidence type="ECO:0000256" key="2">
    <source>
        <dbReference type="ARBA" id="ARBA00022692"/>
    </source>
</evidence>
<organism evidence="9 10">
    <name type="scientific">Prorocentrum cordatum</name>
    <dbReference type="NCBI Taxonomy" id="2364126"/>
    <lineage>
        <taxon>Eukaryota</taxon>
        <taxon>Sar</taxon>
        <taxon>Alveolata</taxon>
        <taxon>Dinophyceae</taxon>
        <taxon>Prorocentrales</taxon>
        <taxon>Prorocentraceae</taxon>
        <taxon>Prorocentrum</taxon>
    </lineage>
</organism>
<evidence type="ECO:0000256" key="1">
    <source>
        <dbReference type="ARBA" id="ARBA00004141"/>
    </source>
</evidence>
<dbReference type="Gene3D" id="1.20.120.350">
    <property type="entry name" value="Voltage-gated potassium channels. Chain C"/>
    <property type="match status" value="1"/>
</dbReference>
<protein>
    <recommendedName>
        <fullName evidence="8">Ion transport domain-containing protein</fullName>
    </recommendedName>
</protein>
<comment type="subcellular location">
    <subcellularLocation>
        <location evidence="1">Membrane</location>
        <topology evidence="1">Multi-pass membrane protein</topology>
    </subcellularLocation>
</comment>
<dbReference type="InterPro" id="IPR027359">
    <property type="entry name" value="Volt_channel_dom_sf"/>
</dbReference>
<keyword evidence="5" id="KW-0175">Coiled coil</keyword>
<keyword evidence="10" id="KW-1185">Reference proteome</keyword>
<name>A0ABN9XC91_9DINO</name>
<evidence type="ECO:0000256" key="4">
    <source>
        <dbReference type="ARBA" id="ARBA00023136"/>
    </source>
</evidence>
<feature type="transmembrane region" description="Helical" evidence="7">
    <location>
        <begin position="344"/>
        <end position="376"/>
    </location>
</feature>
<evidence type="ECO:0000259" key="8">
    <source>
        <dbReference type="Pfam" id="PF00520"/>
    </source>
</evidence>
<comment type="caution">
    <text evidence="9">The sequence shown here is derived from an EMBL/GenBank/DDBJ whole genome shotgun (WGS) entry which is preliminary data.</text>
</comment>
<evidence type="ECO:0000256" key="3">
    <source>
        <dbReference type="ARBA" id="ARBA00022989"/>
    </source>
</evidence>
<evidence type="ECO:0000256" key="7">
    <source>
        <dbReference type="SAM" id="Phobius"/>
    </source>
</evidence>
<feature type="compositionally biased region" description="Basic and acidic residues" evidence="6">
    <location>
        <begin position="549"/>
        <end position="575"/>
    </location>
</feature>
<feature type="region of interest" description="Disordered" evidence="6">
    <location>
        <begin position="534"/>
        <end position="575"/>
    </location>
</feature>
<keyword evidence="4 7" id="KW-0472">Membrane</keyword>